<evidence type="ECO:0000256" key="2">
    <source>
        <dbReference type="ARBA" id="ARBA00011958"/>
    </source>
</evidence>
<dbReference type="GO" id="GO:0009045">
    <property type="term" value="F:xylose isomerase activity"/>
    <property type="evidence" value="ECO:0007669"/>
    <property type="project" value="UniProtKB-EC"/>
</dbReference>
<comment type="similarity">
    <text evidence="1">Belongs to the xylose isomerase family.</text>
</comment>
<keyword evidence="5" id="KW-0413">Isomerase</keyword>
<dbReference type="EMBL" id="JAPTSV010000003">
    <property type="protein sequence ID" value="KAJ1529207.1"/>
    <property type="molecule type" value="Genomic_DNA"/>
</dbReference>
<dbReference type="GO" id="GO:0046872">
    <property type="term" value="F:metal ion binding"/>
    <property type="evidence" value="ECO:0007669"/>
    <property type="project" value="UniProtKB-KW"/>
</dbReference>
<comment type="catalytic activity">
    <reaction evidence="7">
        <text>alpha-D-xylose = alpha-D-xylulofuranose</text>
        <dbReference type="Rhea" id="RHEA:22816"/>
        <dbReference type="ChEBI" id="CHEBI:28518"/>
        <dbReference type="ChEBI" id="CHEBI:188998"/>
        <dbReference type="EC" id="5.3.1.5"/>
    </reaction>
</comment>
<dbReference type="PANTHER" id="PTHR48408">
    <property type="match status" value="1"/>
</dbReference>
<comment type="caution">
    <text evidence="8">The sequence shown here is derived from an EMBL/GenBank/DDBJ whole genome shotgun (WGS) entry which is preliminary data.</text>
</comment>
<dbReference type="PROSITE" id="PS51415">
    <property type="entry name" value="XYLOSE_ISOMERASE"/>
    <property type="match status" value="1"/>
</dbReference>
<gene>
    <name evidence="8" type="ORF">ONE63_006011</name>
</gene>
<accession>A0AAV7XS14</accession>
<keyword evidence="3" id="KW-0859">Xylose metabolism</keyword>
<dbReference type="PANTHER" id="PTHR48408:SF1">
    <property type="entry name" value="XYLOSE ISOMERASE"/>
    <property type="match status" value="1"/>
</dbReference>
<sequence>MSKLTPQSQQQQLVAMAAKRQKLAAAAAAPPLPRDVARTPQDEYFPGVTRVEFRPDAGPEDTLCYRFYNPSERLHGRSMEDWLRPAISFGDALRLGCGGCGSGVCGRPGTVQLQRSWDDGTGSSSSSLENYHRRIRAAFELCSKLGIKLWAAWDRDLAPEGDSLEETQRNLEESVDLCLELQQRGSGPGAASPIRPLWLAADLHSHHRYGQGAGTAPDAGVVAVAGSQVRRALQAAQRLSAECFLFWGGRDGYSSPLNTDPARELRGYGRLLRMTAEFRDRLGYRGQLLLETVAPRPRSPRAAHGAEEQRRYDDCAAGALSLLKQHGLDRHYKLSAPPGHQALVSTAYGVLGCINATNRAFPPDLREATLAMKSVVEQGGLQPGGLLVDVPVQLQLRRDAADGGSSRDLVASYVAVIDGYARALRAAVKMVSDGAFSRNLQQRYLTFHSGFGARLSSGEATLEDCEEHARKLQLQQQQAAAQSTAADVHGHDWCLLQHQQTSRPEHWEAVCARYIDAVPESVRE</sequence>
<evidence type="ECO:0000256" key="7">
    <source>
        <dbReference type="ARBA" id="ARBA00033659"/>
    </source>
</evidence>
<dbReference type="EC" id="5.3.1.5" evidence="2"/>
<keyword evidence="6" id="KW-0119">Carbohydrate metabolism</keyword>
<protein>
    <recommendedName>
        <fullName evidence="2">xylose isomerase</fullName>
        <ecNumber evidence="2">5.3.1.5</ecNumber>
    </recommendedName>
</protein>
<dbReference type="AlphaFoldDB" id="A0AAV7XS14"/>
<evidence type="ECO:0000256" key="3">
    <source>
        <dbReference type="ARBA" id="ARBA00022629"/>
    </source>
</evidence>
<dbReference type="GO" id="GO:0042732">
    <property type="term" value="P:D-xylose metabolic process"/>
    <property type="evidence" value="ECO:0007669"/>
    <property type="project" value="UniProtKB-KW"/>
</dbReference>
<evidence type="ECO:0000313" key="8">
    <source>
        <dbReference type="EMBL" id="KAJ1529207.1"/>
    </source>
</evidence>
<evidence type="ECO:0000256" key="5">
    <source>
        <dbReference type="ARBA" id="ARBA00023235"/>
    </source>
</evidence>
<evidence type="ECO:0000256" key="6">
    <source>
        <dbReference type="ARBA" id="ARBA00023277"/>
    </source>
</evidence>
<keyword evidence="4" id="KW-0479">Metal-binding</keyword>
<organism evidence="8 9">
    <name type="scientific">Megalurothrips usitatus</name>
    <name type="common">bean blossom thrips</name>
    <dbReference type="NCBI Taxonomy" id="439358"/>
    <lineage>
        <taxon>Eukaryota</taxon>
        <taxon>Metazoa</taxon>
        <taxon>Ecdysozoa</taxon>
        <taxon>Arthropoda</taxon>
        <taxon>Hexapoda</taxon>
        <taxon>Insecta</taxon>
        <taxon>Pterygota</taxon>
        <taxon>Neoptera</taxon>
        <taxon>Paraneoptera</taxon>
        <taxon>Thysanoptera</taxon>
        <taxon>Terebrantia</taxon>
        <taxon>Thripoidea</taxon>
        <taxon>Thripidae</taxon>
        <taxon>Megalurothrips</taxon>
    </lineage>
</organism>
<dbReference type="Gene3D" id="3.20.20.150">
    <property type="entry name" value="Divalent-metal-dependent TIM barrel enzymes"/>
    <property type="match status" value="1"/>
</dbReference>
<dbReference type="InterPro" id="IPR036237">
    <property type="entry name" value="Xyl_isomerase-like_sf"/>
</dbReference>
<evidence type="ECO:0000313" key="9">
    <source>
        <dbReference type="Proteomes" id="UP001075354"/>
    </source>
</evidence>
<dbReference type="SUPFAM" id="SSF51658">
    <property type="entry name" value="Xylose isomerase-like"/>
    <property type="match status" value="1"/>
</dbReference>
<evidence type="ECO:0000256" key="4">
    <source>
        <dbReference type="ARBA" id="ARBA00022723"/>
    </source>
</evidence>
<proteinExistence type="inferred from homology"/>
<evidence type="ECO:0000256" key="1">
    <source>
        <dbReference type="ARBA" id="ARBA00005765"/>
    </source>
</evidence>
<name>A0AAV7XS14_9NEOP</name>
<dbReference type="Proteomes" id="UP001075354">
    <property type="component" value="Chromosome 3"/>
</dbReference>
<keyword evidence="9" id="KW-1185">Reference proteome</keyword>
<dbReference type="InterPro" id="IPR001998">
    <property type="entry name" value="Xylose_isomerase"/>
</dbReference>
<reference evidence="8" key="1">
    <citation type="submission" date="2022-12" db="EMBL/GenBank/DDBJ databases">
        <title>Chromosome-level genome assembly of the bean flower thrips Megalurothrips usitatus.</title>
        <authorList>
            <person name="Ma L."/>
            <person name="Liu Q."/>
            <person name="Li H."/>
            <person name="Cai W."/>
        </authorList>
    </citation>
    <scope>NUCLEOTIDE SEQUENCE</scope>
    <source>
        <strain evidence="8">Cailab_2022a</strain>
    </source>
</reference>